<proteinExistence type="predicted"/>
<dbReference type="CDD" id="cd00299">
    <property type="entry name" value="GST_C_family"/>
    <property type="match status" value="1"/>
</dbReference>
<dbReference type="InterPro" id="IPR004045">
    <property type="entry name" value="Glutathione_S-Trfase_N"/>
</dbReference>
<dbReference type="InterPro" id="IPR050931">
    <property type="entry name" value="Mito_Protein_Transport_Metaxin"/>
</dbReference>
<comment type="caution">
    <text evidence="3">The sequence shown here is derived from an EMBL/GenBank/DDBJ whole genome shotgun (WGS) entry which is preliminary data.</text>
</comment>
<evidence type="ECO:0000313" key="3">
    <source>
        <dbReference type="EMBL" id="MCV2886122.1"/>
    </source>
</evidence>
<evidence type="ECO:0000259" key="1">
    <source>
        <dbReference type="Pfam" id="PF00043"/>
    </source>
</evidence>
<gene>
    <name evidence="3" type="ORF">OE749_15625</name>
</gene>
<dbReference type="InterPro" id="IPR004046">
    <property type="entry name" value="GST_C"/>
</dbReference>
<dbReference type="RefSeq" id="WP_263713408.1">
    <property type="nucleotide sequence ID" value="NZ_JAOWKX010000008.1"/>
</dbReference>
<dbReference type="SUPFAM" id="SSF47616">
    <property type="entry name" value="GST C-terminal domain-like"/>
    <property type="match status" value="1"/>
</dbReference>
<organism evidence="3 4">
    <name type="scientific">Fluctibacter corallii</name>
    <dbReference type="NCBI Taxonomy" id="2984329"/>
    <lineage>
        <taxon>Bacteria</taxon>
        <taxon>Pseudomonadati</taxon>
        <taxon>Pseudomonadota</taxon>
        <taxon>Gammaproteobacteria</taxon>
        <taxon>Alteromonadales</taxon>
        <taxon>Alteromonadaceae</taxon>
        <taxon>Fluctibacter</taxon>
    </lineage>
</organism>
<keyword evidence="4" id="KW-1185">Reference proteome</keyword>
<dbReference type="PANTHER" id="PTHR12289:SF67">
    <property type="match status" value="1"/>
</dbReference>
<dbReference type="Gene3D" id="1.20.1050.10">
    <property type="match status" value="1"/>
</dbReference>
<dbReference type="PANTHER" id="PTHR12289">
    <property type="entry name" value="METAXIN RELATED"/>
    <property type="match status" value="1"/>
</dbReference>
<dbReference type="Gene3D" id="3.40.30.10">
    <property type="entry name" value="Glutaredoxin"/>
    <property type="match status" value="1"/>
</dbReference>
<dbReference type="Pfam" id="PF13417">
    <property type="entry name" value="GST_N_3"/>
    <property type="match status" value="1"/>
</dbReference>
<reference evidence="3 4" key="1">
    <citation type="submission" date="2022-10" db="EMBL/GenBank/DDBJ databases">
        <title>Aestuariibacter sp. AA17 isolated from Montipora capitata coral fragment.</title>
        <authorList>
            <person name="Emsley S.A."/>
            <person name="Pfannmuller K.M."/>
            <person name="Loughran R.M."/>
            <person name="Shlafstein M."/>
            <person name="Papke E."/>
            <person name="Saw J.H."/>
            <person name="Ushijima B."/>
            <person name="Videau P."/>
        </authorList>
    </citation>
    <scope>NUCLEOTIDE SEQUENCE [LARGE SCALE GENOMIC DNA]</scope>
    <source>
        <strain evidence="3 4">AA17</strain>
    </source>
</reference>
<feature type="domain" description="GST N-terminal" evidence="2">
    <location>
        <begin position="7"/>
        <end position="79"/>
    </location>
</feature>
<accession>A0ABT3ABR8</accession>
<protein>
    <submittedName>
        <fullName evidence="3">Glutathione S-transferase</fullName>
    </submittedName>
</protein>
<dbReference type="InterPro" id="IPR036249">
    <property type="entry name" value="Thioredoxin-like_sf"/>
</dbReference>
<dbReference type="InterPro" id="IPR036282">
    <property type="entry name" value="Glutathione-S-Trfase_C_sf"/>
</dbReference>
<name>A0ABT3ABR8_9ALTE</name>
<evidence type="ECO:0000259" key="2">
    <source>
        <dbReference type="Pfam" id="PF13417"/>
    </source>
</evidence>
<dbReference type="EMBL" id="JAOWKX010000008">
    <property type="protein sequence ID" value="MCV2886122.1"/>
    <property type="molecule type" value="Genomic_DNA"/>
</dbReference>
<evidence type="ECO:0000313" key="4">
    <source>
        <dbReference type="Proteomes" id="UP001652504"/>
    </source>
</evidence>
<feature type="domain" description="Glutathione S-transferase C-terminal" evidence="1">
    <location>
        <begin position="174"/>
        <end position="234"/>
    </location>
</feature>
<dbReference type="Proteomes" id="UP001652504">
    <property type="component" value="Unassembled WGS sequence"/>
</dbReference>
<dbReference type="SUPFAM" id="SSF52833">
    <property type="entry name" value="Thioredoxin-like"/>
    <property type="match status" value="1"/>
</dbReference>
<dbReference type="Pfam" id="PF00043">
    <property type="entry name" value="GST_C"/>
    <property type="match status" value="1"/>
</dbReference>
<sequence length="365" mass="42353">MSEEYTLYGTPFSMYTGKARAYFQVKDIPYNEEFASLKVFKNIIIPKTGTRFIPVVKTPDNLFLQDTATIIDEIETKSAKNAIVPTLPKRKIISLIFELWADEWLIIPAMHYRWNKDNFPFLYQEFGRIVAPHMPSFVRGYLGKKVAQRFKGYVPALGITDRMIPSIESWFENTVLHYLNAHFERSHFVLGDTPTLADVSLMGPLFAHMYFDPAPKAMMEKIAPNVCDWIKRMQNTTLANLTDEVDDYIPETLTPILTNIFEEHWPVLLNTVIEIEEWANTYPDEHDVPRSIGRHGFRIGHQKGSRAILPFSQWKLQRVLDTYQQLPESDKRNVDELLVKVRGADAMQFKINKRVALERGRLKLI</sequence>